<feature type="transmembrane region" description="Helical" evidence="16">
    <location>
        <begin position="1005"/>
        <end position="1026"/>
    </location>
</feature>
<dbReference type="InterPro" id="IPR013519">
    <property type="entry name" value="Int_alpha_beta-p"/>
</dbReference>
<keyword evidence="6" id="KW-0677">Repeat</keyword>
<keyword evidence="7" id="KW-0106">Calcium</keyword>
<dbReference type="SMART" id="SM00191">
    <property type="entry name" value="Int_alpha"/>
    <property type="match status" value="5"/>
</dbReference>
<dbReference type="Pfam" id="PF01839">
    <property type="entry name" value="FG-GAP"/>
    <property type="match status" value="2"/>
</dbReference>
<dbReference type="GO" id="GO:0033627">
    <property type="term" value="P:cell adhesion mediated by integrin"/>
    <property type="evidence" value="ECO:0007669"/>
    <property type="project" value="TreeGrafter"/>
</dbReference>
<dbReference type="InterPro" id="IPR013649">
    <property type="entry name" value="Integrin_alpha_Ig-like_1"/>
</dbReference>
<evidence type="ECO:0000256" key="4">
    <source>
        <dbReference type="ARBA" id="ARBA00022723"/>
    </source>
</evidence>
<evidence type="ECO:0000256" key="13">
    <source>
        <dbReference type="ARBA" id="ARBA00023170"/>
    </source>
</evidence>
<dbReference type="GO" id="GO:0007160">
    <property type="term" value="P:cell-matrix adhesion"/>
    <property type="evidence" value="ECO:0007669"/>
    <property type="project" value="Ensembl"/>
</dbReference>
<name>A0A8C4VV28_9SAUR</name>
<keyword evidence="3 16" id="KW-0812">Transmembrane</keyword>
<evidence type="ECO:0000259" key="17">
    <source>
        <dbReference type="Pfam" id="PF08441"/>
    </source>
</evidence>
<dbReference type="OrthoDB" id="5317514at2759"/>
<evidence type="ECO:0000256" key="9">
    <source>
        <dbReference type="ARBA" id="ARBA00022989"/>
    </source>
</evidence>
<dbReference type="RefSeq" id="XP_030396873.1">
    <property type="nucleotide sequence ID" value="XM_030541013.1"/>
</dbReference>
<dbReference type="InterPro" id="IPR048285">
    <property type="entry name" value="Integrin_alpha_Ig-like_2"/>
</dbReference>
<dbReference type="GO" id="GO:0005925">
    <property type="term" value="C:focal adhesion"/>
    <property type="evidence" value="ECO:0007669"/>
    <property type="project" value="Ensembl"/>
</dbReference>
<dbReference type="GO" id="GO:0001525">
    <property type="term" value="P:angiogenesis"/>
    <property type="evidence" value="ECO:0007669"/>
    <property type="project" value="TreeGrafter"/>
</dbReference>
<feature type="domain" description="Integrin alpha third immunoglobulin-like" evidence="19">
    <location>
        <begin position="781"/>
        <end position="992"/>
    </location>
</feature>
<keyword evidence="10 16" id="KW-0401">Integrin</keyword>
<dbReference type="GO" id="GO:0042802">
    <property type="term" value="F:identical protein binding"/>
    <property type="evidence" value="ECO:0007669"/>
    <property type="project" value="Ensembl"/>
</dbReference>
<evidence type="ECO:0000256" key="5">
    <source>
        <dbReference type="ARBA" id="ARBA00022729"/>
    </source>
</evidence>
<dbReference type="InterPro" id="IPR048286">
    <property type="entry name" value="Integrin_alpha_Ig-like_3"/>
</dbReference>
<reference evidence="20" key="1">
    <citation type="submission" date="2019-06" db="EMBL/GenBank/DDBJ databases">
        <title>G10K-VGP Goodes thornscrub tortoise genome, primary haplotype.</title>
        <authorList>
            <person name="Murphy B."/>
            <person name="Edwards T."/>
            <person name="Rhie A."/>
            <person name="Koren S."/>
            <person name="Phillippy A."/>
            <person name="Fedrigo O."/>
            <person name="Haase B."/>
            <person name="Mountcastle J."/>
            <person name="Lewin H."/>
            <person name="Damas J."/>
            <person name="Howe K."/>
            <person name="Formenti G."/>
            <person name="Myers G."/>
            <person name="Durbin R."/>
            <person name="Jarvis E.D."/>
        </authorList>
    </citation>
    <scope>NUCLEOTIDE SEQUENCE [LARGE SCALE GENOMIC DNA]</scope>
</reference>
<evidence type="ECO:0000256" key="12">
    <source>
        <dbReference type="ARBA" id="ARBA00023157"/>
    </source>
</evidence>
<dbReference type="PRINTS" id="PR01185">
    <property type="entry name" value="INTEGRINA"/>
</dbReference>
<dbReference type="Ensembl" id="ENSGEVT00005006478.1">
    <property type="protein sequence ID" value="ENSGEVP00005006196.1"/>
    <property type="gene ID" value="ENSGEVG00005004398.1"/>
</dbReference>
<evidence type="ECO:0000259" key="19">
    <source>
        <dbReference type="Pfam" id="PF20806"/>
    </source>
</evidence>
<evidence type="ECO:0000259" key="18">
    <source>
        <dbReference type="Pfam" id="PF20805"/>
    </source>
</evidence>
<keyword evidence="11 16" id="KW-0472">Membrane</keyword>
<gene>
    <name evidence="20" type="primary">ITGA2B</name>
</gene>
<evidence type="ECO:0000256" key="11">
    <source>
        <dbReference type="ARBA" id="ARBA00023136"/>
    </source>
</evidence>
<dbReference type="Pfam" id="PF08441">
    <property type="entry name" value="Integrin_A_Ig_1"/>
    <property type="match status" value="1"/>
</dbReference>
<feature type="repeat" description="FG-GAP" evidence="15">
    <location>
        <begin position="39"/>
        <end position="101"/>
    </location>
</feature>
<dbReference type="InterPro" id="IPR000413">
    <property type="entry name" value="Integrin_alpha"/>
</dbReference>
<dbReference type="FunFam" id="1.20.5.930:FF:000001">
    <property type="entry name" value="Integrin subunit alpha V"/>
    <property type="match status" value="1"/>
</dbReference>
<dbReference type="InterPro" id="IPR013517">
    <property type="entry name" value="FG-GAP"/>
</dbReference>
<dbReference type="Proteomes" id="UP000694390">
    <property type="component" value="Chromosome 23"/>
</dbReference>
<evidence type="ECO:0000313" key="20">
    <source>
        <dbReference type="Ensembl" id="ENSGEVP00005006196.1"/>
    </source>
</evidence>
<feature type="domain" description="Integrin alpha second immunoglobulin-like" evidence="18">
    <location>
        <begin position="635"/>
        <end position="775"/>
    </location>
</feature>
<dbReference type="GeneID" id="115638920"/>
<evidence type="ECO:0000256" key="16">
    <source>
        <dbReference type="RuleBase" id="RU003762"/>
    </source>
</evidence>
<dbReference type="Gene3D" id="2.60.40.1510">
    <property type="entry name" value="ntegrin, alpha v. Chain A, domain 3"/>
    <property type="match status" value="1"/>
</dbReference>
<keyword evidence="12" id="KW-1015">Disulfide bond</keyword>
<dbReference type="GO" id="GO:0070442">
    <property type="term" value="C:integrin alphaIIb-beta3 complex"/>
    <property type="evidence" value="ECO:0007669"/>
    <property type="project" value="Ensembl"/>
</dbReference>
<evidence type="ECO:0000256" key="1">
    <source>
        <dbReference type="ARBA" id="ARBA00004479"/>
    </source>
</evidence>
<reference evidence="20" key="2">
    <citation type="submission" date="2025-08" db="UniProtKB">
        <authorList>
            <consortium name="Ensembl"/>
        </authorList>
    </citation>
    <scope>IDENTIFICATION</scope>
</reference>
<dbReference type="Pfam" id="PF20805">
    <property type="entry name" value="Integrin_A_Ig_2"/>
    <property type="match status" value="1"/>
</dbReference>
<evidence type="ECO:0000256" key="10">
    <source>
        <dbReference type="ARBA" id="ARBA00023037"/>
    </source>
</evidence>
<sequence>MAGAQRPWLPLSPLWLWCWVQVLLAPPGPWPAQAFNLHSDRPTIYTGPSHSYFGFAMDFFQGSKGGMSVVVGAPQANTSQPGVVEAGAVYLCPWAPGGTRCSIIEFDPKGDQAETEGFLQLRTYKSHQWFGASVSSWGGNIVACAPLQHWNAFKGEAQATQTPGGTCFVATEGLSRFAEYTPCRCQHMEATYRQRKYANDKRYCEVGFSATITHAGRLVLGAPGGYYFSGLIYSVNLSAVVSHVPGSALLWSVAPEQVTEDMYAEYDDAYRGYSVAVGEFDGDPVTPEYIVGVPNKRTTWGEVEIFSARKSLVLVQSIQSEQVASYFGHTVAVADVNGDGKDDILVGAPLYMESRSDRKLYEVGRVYLYLQRRGPHPYRHPAQTMTGTEVFGRFGTAIAPVGDLDQDGYVDVAVGAPFARSGCVLIFRGCSEGLRTPASQVLESPFPDHAAFGFSVRGATDIDANGYPDVLVGAFGASKVAVYRAQPVVVASSQLLVPDVLNPEEKTCTVDRTPVSCFPIQLCTGIKGKSLPERIRLAADLQLDRLKPKSGRRVWELQTHQAGWSLELQLSREVPQYCQNVTAYLRDEADFKDKLSPIVVSLALTLAAGPGTEELGPVLYGQTVVQEQTRIVLDCGEDNVCVPELRLAAHTPVAQLFIGAENVVHILADATNAGEGAFEAELRLQLPRDAHYQKATSNVQGLEKLICNLKKENETRVVICELGNPMKSGTKIAVDVALSISNLEDAGDTIEFQLQLWSKNSHSPHSNTERVQIPIKAAALLDLRGNSLPATVVLPVAGWELVEGSRRLEDHGPKVEHVYQLHNQGPGTVSQAELRVEFPNQFQGDFLLYMMEFSTEGRINCSSSTGLNPLGLEGQKPTASPGHNMSYQLVHRRERREADKAEAGPGTLREPTLVNCSSQSCVAVLCKVEMLERDQRAMVTVYSVLWMQSVWKRPHDQFIIQSQAWFNVSAMPYRIQPEVLPSGHTTAHTEVVRVSPDAEKEIPTWWVVLAVLAGLLLLALFICALWKMGFFKRTRPPIDNQEELMSEETGEPCTGRGQ</sequence>
<feature type="signal peptide" evidence="16">
    <location>
        <begin position="1"/>
        <end position="34"/>
    </location>
</feature>
<keyword evidence="5 16" id="KW-0732">Signal</keyword>
<evidence type="ECO:0000256" key="15">
    <source>
        <dbReference type="PROSITE-ProRule" id="PRU00803"/>
    </source>
</evidence>
<keyword evidence="8 16" id="KW-0130">Cell adhesion</keyword>
<evidence type="ECO:0000256" key="14">
    <source>
        <dbReference type="ARBA" id="ARBA00023180"/>
    </source>
</evidence>
<dbReference type="Gene3D" id="1.20.5.930">
    <property type="entry name" value="Bicelle-embedded integrin alpha(iib) transmembrane segment"/>
    <property type="match status" value="1"/>
</dbReference>
<reference evidence="20" key="3">
    <citation type="submission" date="2025-09" db="UniProtKB">
        <authorList>
            <consortium name="Ensembl"/>
        </authorList>
    </citation>
    <scope>IDENTIFICATION</scope>
</reference>
<keyword evidence="9 16" id="KW-1133">Transmembrane helix</keyword>
<dbReference type="GO" id="GO:0050840">
    <property type="term" value="F:extracellular matrix binding"/>
    <property type="evidence" value="ECO:0007669"/>
    <property type="project" value="Ensembl"/>
</dbReference>
<accession>A0A8C4VV28</accession>
<keyword evidence="14" id="KW-0325">Glycoprotein</keyword>
<feature type="repeat" description="FG-GAP" evidence="15">
    <location>
        <begin position="313"/>
        <end position="378"/>
    </location>
</feature>
<dbReference type="AlphaFoldDB" id="A0A8C4VV28"/>
<feature type="repeat" description="FG-GAP" evidence="15">
    <location>
        <begin position="380"/>
        <end position="436"/>
    </location>
</feature>
<proteinExistence type="inferred from homology"/>
<evidence type="ECO:0000256" key="6">
    <source>
        <dbReference type="ARBA" id="ARBA00022737"/>
    </source>
</evidence>
<dbReference type="InterPro" id="IPR028994">
    <property type="entry name" value="Integrin_alpha_N"/>
</dbReference>
<dbReference type="GeneTree" id="ENSGT00940000160724"/>
<feature type="domain" description="Integrin alpha first immunoglubulin-like" evidence="17">
    <location>
        <begin position="485"/>
        <end position="633"/>
    </location>
</feature>
<dbReference type="Gene3D" id="2.130.10.130">
    <property type="entry name" value="Integrin alpha, N-terminal"/>
    <property type="match status" value="1"/>
</dbReference>
<dbReference type="SUPFAM" id="SSF69318">
    <property type="entry name" value="Integrin alpha N-terminal domain"/>
    <property type="match status" value="1"/>
</dbReference>
<evidence type="ECO:0000256" key="7">
    <source>
        <dbReference type="ARBA" id="ARBA00022837"/>
    </source>
</evidence>
<dbReference type="InterPro" id="IPR018184">
    <property type="entry name" value="Integrin_alpha_C_CS"/>
</dbReference>
<feature type="repeat" description="FG-GAP" evidence="15">
    <location>
        <begin position="439"/>
        <end position="500"/>
    </location>
</feature>
<evidence type="ECO:0000256" key="8">
    <source>
        <dbReference type="ARBA" id="ARBA00022889"/>
    </source>
</evidence>
<dbReference type="Pfam" id="PF20806">
    <property type="entry name" value="Integrin_A_Ig_3"/>
    <property type="match status" value="1"/>
</dbReference>
<dbReference type="FunFam" id="2.60.40.1460:FF:000001">
    <property type="entry name" value="Integrin, alpha V"/>
    <property type="match status" value="1"/>
</dbReference>
<comment type="subcellular location">
    <subcellularLocation>
        <location evidence="1 16">Membrane</location>
        <topology evidence="1 16">Single-pass type I membrane protein</topology>
    </subcellularLocation>
</comment>
<keyword evidence="13 16" id="KW-0675">Receptor</keyword>
<dbReference type="PANTHER" id="PTHR23220:SF73">
    <property type="entry name" value="INTEGRIN ALPHA-IIB"/>
    <property type="match status" value="1"/>
</dbReference>
<dbReference type="GO" id="GO:0007229">
    <property type="term" value="P:integrin-mediated signaling pathway"/>
    <property type="evidence" value="ECO:0007669"/>
    <property type="project" value="UniProtKB-KW"/>
</dbReference>
<dbReference type="CTD" id="3674"/>
<evidence type="ECO:0000313" key="21">
    <source>
        <dbReference type="Proteomes" id="UP000694390"/>
    </source>
</evidence>
<dbReference type="PANTHER" id="PTHR23220">
    <property type="entry name" value="INTEGRIN ALPHA"/>
    <property type="match status" value="1"/>
</dbReference>
<organism evidence="20 21">
    <name type="scientific">Gopherus evgoodei</name>
    <name type="common">Goodes thornscrub tortoise</name>
    <dbReference type="NCBI Taxonomy" id="1825980"/>
    <lineage>
        <taxon>Eukaryota</taxon>
        <taxon>Metazoa</taxon>
        <taxon>Chordata</taxon>
        <taxon>Craniata</taxon>
        <taxon>Vertebrata</taxon>
        <taxon>Euteleostomi</taxon>
        <taxon>Archelosauria</taxon>
        <taxon>Testudinata</taxon>
        <taxon>Testudines</taxon>
        <taxon>Cryptodira</taxon>
        <taxon>Durocryptodira</taxon>
        <taxon>Testudinoidea</taxon>
        <taxon>Testudinidae</taxon>
        <taxon>Gopherus</taxon>
    </lineage>
</organism>
<dbReference type="Gene3D" id="2.60.40.1460">
    <property type="entry name" value="Integrin domains. Chain A, domain 2"/>
    <property type="match status" value="1"/>
</dbReference>
<dbReference type="GO" id="GO:0070062">
    <property type="term" value="C:extracellular exosome"/>
    <property type="evidence" value="ECO:0007669"/>
    <property type="project" value="Ensembl"/>
</dbReference>
<dbReference type="InterPro" id="IPR032695">
    <property type="entry name" value="Integrin_dom_sf"/>
</dbReference>
<feature type="chain" id="PRO_5034941205" evidence="16">
    <location>
        <begin position="35"/>
        <end position="1058"/>
    </location>
</feature>
<dbReference type="SUPFAM" id="SSF69179">
    <property type="entry name" value="Integrin domains"/>
    <property type="match status" value="3"/>
</dbReference>
<dbReference type="GO" id="GO:0009897">
    <property type="term" value="C:external side of plasma membrane"/>
    <property type="evidence" value="ECO:0007669"/>
    <property type="project" value="Ensembl"/>
</dbReference>
<dbReference type="Gene3D" id="2.60.40.1530">
    <property type="entry name" value="ntegrin, alpha v. Chain A, domain 4"/>
    <property type="match status" value="1"/>
</dbReference>
<dbReference type="GO" id="GO:0005178">
    <property type="term" value="F:integrin binding"/>
    <property type="evidence" value="ECO:0007669"/>
    <property type="project" value="TreeGrafter"/>
</dbReference>
<evidence type="ECO:0000256" key="3">
    <source>
        <dbReference type="ARBA" id="ARBA00022692"/>
    </source>
</evidence>
<dbReference type="GO" id="GO:0098609">
    <property type="term" value="P:cell-cell adhesion"/>
    <property type="evidence" value="ECO:0007669"/>
    <property type="project" value="TreeGrafter"/>
</dbReference>
<dbReference type="PROSITE" id="PS00242">
    <property type="entry name" value="INTEGRIN_ALPHA"/>
    <property type="match status" value="1"/>
</dbReference>
<comment type="similarity">
    <text evidence="2 16">Belongs to the integrin alpha chain family.</text>
</comment>
<dbReference type="PROSITE" id="PS51470">
    <property type="entry name" value="FG_GAP"/>
    <property type="match status" value="4"/>
</dbReference>
<evidence type="ECO:0000256" key="2">
    <source>
        <dbReference type="ARBA" id="ARBA00008054"/>
    </source>
</evidence>
<keyword evidence="4" id="KW-0479">Metal-binding</keyword>
<dbReference type="GO" id="GO:0046872">
    <property type="term" value="F:metal ion binding"/>
    <property type="evidence" value="ECO:0007669"/>
    <property type="project" value="UniProtKB-KW"/>
</dbReference>
<protein>
    <submittedName>
        <fullName evidence="20">Integrin subunit alpha 2b</fullName>
    </submittedName>
</protein>
<keyword evidence="21" id="KW-1185">Reference proteome</keyword>